<comment type="caution">
    <text evidence="6">The sequence shown here is derived from an EMBL/GenBank/DDBJ whole genome shotgun (WGS) entry which is preliminary data.</text>
</comment>
<dbReference type="SMART" id="SM00062">
    <property type="entry name" value="PBPb"/>
    <property type="match status" value="1"/>
</dbReference>
<dbReference type="InterPro" id="IPR043128">
    <property type="entry name" value="Rev_trsase/Diguanyl_cyclase"/>
</dbReference>
<dbReference type="PROSITE" id="PS50112">
    <property type="entry name" value="PAS"/>
    <property type="match status" value="1"/>
</dbReference>
<evidence type="ECO:0000259" key="5">
    <source>
        <dbReference type="PROSITE" id="PS50887"/>
    </source>
</evidence>
<dbReference type="SUPFAM" id="SSF53850">
    <property type="entry name" value="Periplasmic binding protein-like II"/>
    <property type="match status" value="1"/>
</dbReference>
<feature type="transmembrane region" description="Helical" evidence="1">
    <location>
        <begin position="267"/>
        <end position="288"/>
    </location>
</feature>
<evidence type="ECO:0000259" key="3">
    <source>
        <dbReference type="PROSITE" id="PS50113"/>
    </source>
</evidence>
<dbReference type="InterPro" id="IPR001638">
    <property type="entry name" value="Solute-binding_3/MltF_N"/>
</dbReference>
<dbReference type="InterPro" id="IPR000700">
    <property type="entry name" value="PAS-assoc_C"/>
</dbReference>
<dbReference type="AlphaFoldDB" id="A0A0F9QA68"/>
<dbReference type="SMART" id="SM00086">
    <property type="entry name" value="PAC"/>
    <property type="match status" value="2"/>
</dbReference>
<feature type="domain" description="PAS" evidence="2">
    <location>
        <begin position="605"/>
        <end position="649"/>
    </location>
</feature>
<feature type="domain" description="PAC" evidence="3">
    <location>
        <begin position="676"/>
        <end position="730"/>
    </location>
</feature>
<dbReference type="Gene3D" id="3.30.450.40">
    <property type="match status" value="1"/>
</dbReference>
<dbReference type="SMART" id="SM00091">
    <property type="entry name" value="PAS"/>
    <property type="match status" value="2"/>
</dbReference>
<dbReference type="Pfam" id="PF00563">
    <property type="entry name" value="EAL"/>
    <property type="match status" value="1"/>
</dbReference>
<dbReference type="Gene3D" id="3.30.70.270">
    <property type="match status" value="1"/>
</dbReference>
<feature type="domain" description="EAL" evidence="4">
    <location>
        <begin position="903"/>
        <end position="1157"/>
    </location>
</feature>
<dbReference type="CDD" id="cd13706">
    <property type="entry name" value="PBP2_HisK_like_1"/>
    <property type="match status" value="1"/>
</dbReference>
<dbReference type="InterPro" id="IPR029016">
    <property type="entry name" value="GAF-like_dom_sf"/>
</dbReference>
<dbReference type="Pfam" id="PF08448">
    <property type="entry name" value="PAS_4"/>
    <property type="match status" value="1"/>
</dbReference>
<dbReference type="FunFam" id="3.30.70.270:FF:000001">
    <property type="entry name" value="Diguanylate cyclase domain protein"/>
    <property type="match status" value="1"/>
</dbReference>
<dbReference type="SUPFAM" id="SSF55073">
    <property type="entry name" value="Nucleotide cyclase"/>
    <property type="match status" value="1"/>
</dbReference>
<dbReference type="PANTHER" id="PTHR44757">
    <property type="entry name" value="DIGUANYLATE CYCLASE DGCP"/>
    <property type="match status" value="1"/>
</dbReference>
<dbReference type="SMART" id="SM00052">
    <property type="entry name" value="EAL"/>
    <property type="match status" value="1"/>
</dbReference>
<dbReference type="InterPro" id="IPR000160">
    <property type="entry name" value="GGDEF_dom"/>
</dbReference>
<proteinExistence type="predicted"/>
<dbReference type="FunFam" id="3.20.20.450:FF:000001">
    <property type="entry name" value="Cyclic di-GMP phosphodiesterase yahA"/>
    <property type="match status" value="1"/>
</dbReference>
<dbReference type="Pfam" id="PF13185">
    <property type="entry name" value="GAF_2"/>
    <property type="match status" value="1"/>
</dbReference>
<dbReference type="PROSITE" id="PS50883">
    <property type="entry name" value="EAL"/>
    <property type="match status" value="1"/>
</dbReference>
<dbReference type="Pfam" id="PF00497">
    <property type="entry name" value="SBP_bac_3"/>
    <property type="match status" value="1"/>
</dbReference>
<dbReference type="InterPro" id="IPR035919">
    <property type="entry name" value="EAL_sf"/>
</dbReference>
<reference evidence="6" key="1">
    <citation type="journal article" date="2015" name="Nature">
        <title>Complex archaea that bridge the gap between prokaryotes and eukaryotes.</title>
        <authorList>
            <person name="Spang A."/>
            <person name="Saw J.H."/>
            <person name="Jorgensen S.L."/>
            <person name="Zaremba-Niedzwiedzka K."/>
            <person name="Martijn J."/>
            <person name="Lind A.E."/>
            <person name="van Eijk R."/>
            <person name="Schleper C."/>
            <person name="Guy L."/>
            <person name="Ettema T.J."/>
        </authorList>
    </citation>
    <scope>NUCLEOTIDE SEQUENCE</scope>
</reference>
<feature type="domain" description="GGDEF" evidence="5">
    <location>
        <begin position="762"/>
        <end position="894"/>
    </location>
</feature>
<dbReference type="NCBIfam" id="TIGR00229">
    <property type="entry name" value="sensory_box"/>
    <property type="match status" value="2"/>
</dbReference>
<dbReference type="InterPro" id="IPR000014">
    <property type="entry name" value="PAS"/>
</dbReference>
<keyword evidence="1" id="KW-0812">Transmembrane</keyword>
<dbReference type="Gene3D" id="3.30.450.20">
    <property type="entry name" value="PAS domain"/>
    <property type="match status" value="2"/>
</dbReference>
<protein>
    <submittedName>
        <fullName evidence="6">Uncharacterized protein</fullName>
    </submittedName>
</protein>
<evidence type="ECO:0000259" key="4">
    <source>
        <dbReference type="PROSITE" id="PS50883"/>
    </source>
</evidence>
<dbReference type="PROSITE" id="PS50113">
    <property type="entry name" value="PAC"/>
    <property type="match status" value="1"/>
</dbReference>
<dbReference type="InterPro" id="IPR035965">
    <property type="entry name" value="PAS-like_dom_sf"/>
</dbReference>
<dbReference type="Gene3D" id="3.20.20.450">
    <property type="entry name" value="EAL domain"/>
    <property type="match status" value="1"/>
</dbReference>
<dbReference type="CDD" id="cd01949">
    <property type="entry name" value="GGDEF"/>
    <property type="match status" value="1"/>
</dbReference>
<evidence type="ECO:0000256" key="1">
    <source>
        <dbReference type="SAM" id="Phobius"/>
    </source>
</evidence>
<dbReference type="Pfam" id="PF13426">
    <property type="entry name" value="PAS_9"/>
    <property type="match status" value="1"/>
</dbReference>
<evidence type="ECO:0000259" key="2">
    <source>
        <dbReference type="PROSITE" id="PS50112"/>
    </source>
</evidence>
<dbReference type="SMART" id="SM00267">
    <property type="entry name" value="GGDEF"/>
    <property type="match status" value="1"/>
</dbReference>
<dbReference type="InterPro" id="IPR013656">
    <property type="entry name" value="PAS_4"/>
</dbReference>
<dbReference type="EMBL" id="LAZR01001683">
    <property type="protein sequence ID" value="KKN40840.1"/>
    <property type="molecule type" value="Genomic_DNA"/>
</dbReference>
<dbReference type="SUPFAM" id="SSF55781">
    <property type="entry name" value="GAF domain-like"/>
    <property type="match status" value="1"/>
</dbReference>
<sequence>MAKFFIQLRLLLGRVLTLLFLLSITFSFSAKALAQTSSTVIRVAIDDNYPPYIMRGADNSVSGYLVDLWKLWEIKTGVKVELIPQSWDLAQQTMKNGGADVIDTMFRTPQRELSYDFSAPYAVLPVAIYANAEHIGITDMSKLIGFQVGVKAGDACVERLNLSGITDLKPYSSYELLIQAAIAKQVHVFCMDVEPANYLIYKAQASDLFRKSFDISEGRFHRAVNKGDTATLALVERGFAKITPVELKALDNKWMGQSLREPINMQLMYGLLIALIVLSFLLGISLLLRRKIKQRTAELFVSKNQLKATLDAVPDLLVELDLNGRCLSVHSPNPDLIKVPKKPIIGSVIKDIWPHEPATICMTAIEEAQDEGHSYGHILPLMLAGTMGWFELSVSRKLTDDGGLPSFIIILHNITERKMTQSKIERLSNFYAALSQCNQAIVRCENEGELYPLICRDAVIFGGMKMAWIGLLDDSGQVLVPVDAFGDGVEYLDNFNISLDLNEPSSVGPVAKAIQESHPVWCQNFQQDSITELWHEPAVFYDWQSSASLPIYRKGKPVGIFMLYSNITDAFDDAAQNLLIEMAMDISYALDDFANKAEHKLVEDQQHKLATVVEQSTNAILITDLEANIEYVNQAFSEMSSYSLAEVKGLNPRVLQSGKTLATIYDDMWALIANGQSWRGELTNRRKDGSEYTVRAFITPLLDTNGNATHYLSVKENITEQLEAEARIQHLAYFDQLTGLPNRIRMNDRFNYSINLAQRANQTLAVMFFDLDHFKTINDTLGHNAGDKLLVELTRRFKTVLREEDTLSRLGGDEFILLLPETDDNGARVVVEKLLNLVAKPYELDGNEIVNSISIGIALYPQDGQDVETLSKNADTAMYRVKNSGRNNYCFFTKEMQAHSTRILQLTNALRHALIRDELSLHYQPQVSMRDGRIIGAEALLRWNNSEMGMVSPAEFIPIAESSGLILPIGEWVLRTATKQLKKWLDDGLPPMAVAVNISSVQFRHPNLPKLVSQILDEADLLPEYLELELTESVAMDEPKRAISVMNNIHSRGVRMSIDDFGIGYSSLNYLKKFKIYKLKIDQSFVRDISTDGDDKAIVTTIINMAESLGMRTIAEGVETASQLEFLRLQGCDEIQGYYFSPPLPTDDFELYVRNKMS</sequence>
<dbReference type="SUPFAM" id="SSF141868">
    <property type="entry name" value="EAL domain-like"/>
    <property type="match status" value="1"/>
</dbReference>
<dbReference type="InterPro" id="IPR052155">
    <property type="entry name" value="Biofilm_reg_signaling"/>
</dbReference>
<dbReference type="NCBIfam" id="TIGR00254">
    <property type="entry name" value="GGDEF"/>
    <property type="match status" value="1"/>
</dbReference>
<name>A0A0F9QA68_9ZZZZ</name>
<dbReference type="Pfam" id="PF00990">
    <property type="entry name" value="GGDEF"/>
    <property type="match status" value="1"/>
</dbReference>
<dbReference type="InterPro" id="IPR001610">
    <property type="entry name" value="PAC"/>
</dbReference>
<dbReference type="PANTHER" id="PTHR44757:SF2">
    <property type="entry name" value="BIOFILM ARCHITECTURE MAINTENANCE PROTEIN MBAA"/>
    <property type="match status" value="1"/>
</dbReference>
<accession>A0A0F9QA68</accession>
<dbReference type="InterPro" id="IPR003018">
    <property type="entry name" value="GAF"/>
</dbReference>
<gene>
    <name evidence="6" type="ORF">LCGC14_0729390</name>
</gene>
<organism evidence="6">
    <name type="scientific">marine sediment metagenome</name>
    <dbReference type="NCBI Taxonomy" id="412755"/>
    <lineage>
        <taxon>unclassified sequences</taxon>
        <taxon>metagenomes</taxon>
        <taxon>ecological metagenomes</taxon>
    </lineage>
</organism>
<keyword evidence="1" id="KW-1133">Transmembrane helix</keyword>
<dbReference type="CDD" id="cd01948">
    <property type="entry name" value="EAL"/>
    <property type="match status" value="1"/>
</dbReference>
<dbReference type="InterPro" id="IPR001633">
    <property type="entry name" value="EAL_dom"/>
</dbReference>
<dbReference type="PROSITE" id="PS50887">
    <property type="entry name" value="GGDEF"/>
    <property type="match status" value="1"/>
</dbReference>
<dbReference type="Gene3D" id="3.40.190.10">
    <property type="entry name" value="Periplasmic binding protein-like II"/>
    <property type="match status" value="2"/>
</dbReference>
<evidence type="ECO:0000313" key="6">
    <source>
        <dbReference type="EMBL" id="KKN40840.1"/>
    </source>
</evidence>
<dbReference type="SUPFAM" id="SSF55785">
    <property type="entry name" value="PYP-like sensor domain (PAS domain)"/>
    <property type="match status" value="2"/>
</dbReference>
<dbReference type="InterPro" id="IPR029787">
    <property type="entry name" value="Nucleotide_cyclase"/>
</dbReference>
<dbReference type="CDD" id="cd00130">
    <property type="entry name" value="PAS"/>
    <property type="match status" value="1"/>
</dbReference>
<keyword evidence="1" id="KW-0472">Membrane</keyword>